<evidence type="ECO:0000259" key="2">
    <source>
        <dbReference type="Pfam" id="PF07833"/>
    </source>
</evidence>
<evidence type="ECO:0000313" key="3">
    <source>
        <dbReference type="EMBL" id="PWW00864.1"/>
    </source>
</evidence>
<dbReference type="OrthoDB" id="2746625at2"/>
<dbReference type="SUPFAM" id="SSF55383">
    <property type="entry name" value="Copper amine oxidase, domain N"/>
    <property type="match status" value="1"/>
</dbReference>
<dbReference type="Proteomes" id="UP000246635">
    <property type="component" value="Unassembled WGS sequence"/>
</dbReference>
<dbReference type="Pfam" id="PF07833">
    <property type="entry name" value="Cu_amine_oxidN1"/>
    <property type="match status" value="1"/>
</dbReference>
<keyword evidence="4" id="KW-1185">Reference proteome</keyword>
<gene>
    <name evidence="3" type="ORF">DFQ01_1116</name>
</gene>
<evidence type="ECO:0000256" key="1">
    <source>
        <dbReference type="SAM" id="SignalP"/>
    </source>
</evidence>
<comment type="caution">
    <text evidence="3">The sequence shown here is derived from an EMBL/GenBank/DDBJ whole genome shotgun (WGS) entry which is preliminary data.</text>
</comment>
<proteinExistence type="predicted"/>
<dbReference type="Gene3D" id="3.30.457.10">
    <property type="entry name" value="Copper amine oxidase-like, N-terminal domain"/>
    <property type="match status" value="1"/>
</dbReference>
<dbReference type="InterPro" id="IPR036582">
    <property type="entry name" value="Mao_N_sf"/>
</dbReference>
<dbReference type="RefSeq" id="WP_110044761.1">
    <property type="nucleotide sequence ID" value="NZ_CP054613.1"/>
</dbReference>
<accession>A0A2V2YRU1</accession>
<organism evidence="3 4">
    <name type="scientific">Paenibacillus cellulosilyticus</name>
    <dbReference type="NCBI Taxonomy" id="375489"/>
    <lineage>
        <taxon>Bacteria</taxon>
        <taxon>Bacillati</taxon>
        <taxon>Bacillota</taxon>
        <taxon>Bacilli</taxon>
        <taxon>Bacillales</taxon>
        <taxon>Paenibacillaceae</taxon>
        <taxon>Paenibacillus</taxon>
    </lineage>
</organism>
<sequence length="504" mass="54653">MRKRTNRTAAALMLIMALLVSAIGPASAAEAASTQTQLTEVKLVIDGITSTAKEKAYVADGRTMVPIAPVAKAVGAKLETVQRGVKVTIGGIVIVLAAGSKQATVNGQPLLLSAAPLKKGTSLYIPFALLGNLLGLDAVYNNSKKSVEIKTSHSQAIVYGYVVDKNDQPLKQGTVDVWSNDSTNMYTASIVNGYYRLNLPEGRYKQILIHSGGSSSWDEDVSRDSFEVKKEDRLFMRLAQPQPNLTIHVQYEDGTPVKSGKLNVIGKVYAPWVEIVNGTALYTVKQQEYLFIDQIMIEDASAGQWDVYERFNADPARTHDTMTVTVHKPNVHLKVQDGGSPVQSGTITILDSTNPTVQKYQHWIDNGEDALYLPDGDYQWIDYSMMNDTGEVYDIHLAITIRKGTAANPTLIHQLPLHTVKGNLIANNGTSLANGFVSFTPVGTVGVPIASCRVNADGQFSLRLGDGAYTVSYTDSTGIERQLNDIFVVSRGQGKPAGMIVYLS</sequence>
<feature type="chain" id="PRO_5015987649" evidence="1">
    <location>
        <begin position="29"/>
        <end position="504"/>
    </location>
</feature>
<reference evidence="3 4" key="1">
    <citation type="submission" date="2018-05" db="EMBL/GenBank/DDBJ databases">
        <title>Genomic Encyclopedia of Type Strains, Phase III (KMG-III): the genomes of soil and plant-associated and newly described type strains.</title>
        <authorList>
            <person name="Whitman W."/>
        </authorList>
    </citation>
    <scope>NUCLEOTIDE SEQUENCE [LARGE SCALE GENOMIC DNA]</scope>
    <source>
        <strain evidence="3 4">CECT 5696</strain>
    </source>
</reference>
<dbReference type="InterPro" id="IPR008969">
    <property type="entry name" value="CarboxyPept-like_regulatory"/>
</dbReference>
<dbReference type="InterPro" id="IPR012854">
    <property type="entry name" value="Cu_amine_oxidase-like_N"/>
</dbReference>
<name>A0A2V2YRU1_9BACL</name>
<dbReference type="SUPFAM" id="SSF49464">
    <property type="entry name" value="Carboxypeptidase regulatory domain-like"/>
    <property type="match status" value="1"/>
</dbReference>
<feature type="signal peptide" evidence="1">
    <location>
        <begin position="1"/>
        <end position="28"/>
    </location>
</feature>
<evidence type="ECO:0000313" key="4">
    <source>
        <dbReference type="Proteomes" id="UP000246635"/>
    </source>
</evidence>
<protein>
    <submittedName>
        <fullName evidence="3">Copper amine oxidase-like protein</fullName>
    </submittedName>
</protein>
<dbReference type="EMBL" id="QGTQ01000011">
    <property type="protein sequence ID" value="PWW00864.1"/>
    <property type="molecule type" value="Genomic_DNA"/>
</dbReference>
<dbReference type="AlphaFoldDB" id="A0A2V2YRU1"/>
<keyword evidence="1" id="KW-0732">Signal</keyword>
<feature type="domain" description="Copper amine oxidase-like N-terminal" evidence="2">
    <location>
        <begin position="44"/>
        <end position="149"/>
    </location>
</feature>